<sequence>MKVYPIPEKQHVTFGITGMTCAACSTRIEKALNEKSEFLMHR</sequence>
<dbReference type="STRING" id="1462526.BN990_03314"/>
<proteinExistence type="predicted"/>
<dbReference type="Gene3D" id="3.30.70.100">
    <property type="match status" value="1"/>
</dbReference>
<dbReference type="SUPFAM" id="SSF55008">
    <property type="entry name" value="HMA, heavy metal-associated domain"/>
    <property type="match status" value="1"/>
</dbReference>
<dbReference type="GO" id="GO:0046872">
    <property type="term" value="F:metal ion binding"/>
    <property type="evidence" value="ECO:0007669"/>
    <property type="project" value="InterPro"/>
</dbReference>
<evidence type="ECO:0000313" key="1">
    <source>
        <dbReference type="EMBL" id="CDQ40965.1"/>
    </source>
</evidence>
<dbReference type="InterPro" id="IPR036163">
    <property type="entry name" value="HMA_dom_sf"/>
</dbReference>
<dbReference type="InterPro" id="IPR006121">
    <property type="entry name" value="HMA_dom"/>
</dbReference>
<gene>
    <name evidence="1" type="ORF">BN990_03314</name>
</gene>
<accession>A0A024QFL6</accession>
<keyword evidence="2" id="KW-1185">Reference proteome</keyword>
<reference evidence="1 2" key="1">
    <citation type="submission" date="2014-03" db="EMBL/GenBank/DDBJ databases">
        <authorList>
            <person name="Urmite Genomes U."/>
        </authorList>
    </citation>
    <scope>NUCLEOTIDE SEQUENCE [LARGE SCALE GENOMIC DNA]</scope>
    <source>
        <strain evidence="1 2">Vm-5</strain>
    </source>
</reference>
<comment type="caution">
    <text evidence="1">The sequence shown here is derived from an EMBL/GenBank/DDBJ whole genome shotgun (WGS) entry which is preliminary data.</text>
</comment>
<name>A0A024QFL6_9BACI</name>
<protein>
    <submittedName>
        <fullName evidence="1">Uncharacterized protein</fullName>
    </submittedName>
</protein>
<organism evidence="1 2">
    <name type="scientific">Virgibacillus massiliensis</name>
    <dbReference type="NCBI Taxonomy" id="1462526"/>
    <lineage>
        <taxon>Bacteria</taxon>
        <taxon>Bacillati</taxon>
        <taxon>Bacillota</taxon>
        <taxon>Bacilli</taxon>
        <taxon>Bacillales</taxon>
        <taxon>Bacillaceae</taxon>
        <taxon>Virgibacillus</taxon>
    </lineage>
</organism>
<reference evidence="2" key="2">
    <citation type="submission" date="2014-05" db="EMBL/GenBank/DDBJ databases">
        <title>Draft genome sequence of Virgibacillus massiliensis Vm-5.</title>
        <authorList>
            <person name="Khelaifia S."/>
            <person name="Croce O."/>
            <person name="Lagier J.C."/>
            <person name="Raoult D."/>
        </authorList>
    </citation>
    <scope>NUCLEOTIDE SEQUENCE [LARGE SCALE GENOMIC DNA]</scope>
    <source>
        <strain evidence="2">Vm-5</strain>
    </source>
</reference>
<dbReference type="Proteomes" id="UP000028875">
    <property type="component" value="Unassembled WGS sequence"/>
</dbReference>
<dbReference type="AlphaFoldDB" id="A0A024QFL6"/>
<evidence type="ECO:0000313" key="2">
    <source>
        <dbReference type="Proteomes" id="UP000028875"/>
    </source>
</evidence>
<dbReference type="CDD" id="cd00371">
    <property type="entry name" value="HMA"/>
    <property type="match status" value="1"/>
</dbReference>
<dbReference type="EMBL" id="CCDP010000002">
    <property type="protein sequence ID" value="CDQ40965.1"/>
    <property type="molecule type" value="Genomic_DNA"/>
</dbReference>